<proteinExistence type="predicted"/>
<keyword evidence="3" id="KW-1185">Reference proteome</keyword>
<evidence type="ECO:0000256" key="1">
    <source>
        <dbReference type="SAM" id="MobiDB-lite"/>
    </source>
</evidence>
<dbReference type="GO" id="GO:0005737">
    <property type="term" value="C:cytoplasm"/>
    <property type="evidence" value="ECO:0007669"/>
    <property type="project" value="TreeGrafter"/>
</dbReference>
<dbReference type="PANTHER" id="PTHR15921:SF3">
    <property type="entry name" value="PRE-MRNA CLEAVAGE COMPLEX 2 PROTEIN PCF11"/>
    <property type="match status" value="1"/>
</dbReference>
<dbReference type="AlphaFoldDB" id="A0A9P6GWK3"/>
<dbReference type="GO" id="GO:0000993">
    <property type="term" value="F:RNA polymerase II complex binding"/>
    <property type="evidence" value="ECO:0007669"/>
    <property type="project" value="InterPro"/>
</dbReference>
<comment type="caution">
    <text evidence="2">The sequence shown here is derived from an EMBL/GenBank/DDBJ whole genome shotgun (WGS) entry which is preliminary data.</text>
</comment>
<dbReference type="EMBL" id="SBJO01000362">
    <property type="protein sequence ID" value="KAF9761327.1"/>
    <property type="molecule type" value="Genomic_DNA"/>
</dbReference>
<organism evidence="2 3">
    <name type="scientific">Nosema granulosis</name>
    <dbReference type="NCBI Taxonomy" id="83296"/>
    <lineage>
        <taxon>Eukaryota</taxon>
        <taxon>Fungi</taxon>
        <taxon>Fungi incertae sedis</taxon>
        <taxon>Microsporidia</taxon>
        <taxon>Nosematidae</taxon>
        <taxon>Nosema</taxon>
    </lineage>
</organism>
<dbReference type="PANTHER" id="PTHR15921">
    <property type="entry name" value="PRE-MRNA CLEAVAGE COMPLEX II"/>
    <property type="match status" value="1"/>
</dbReference>
<dbReference type="GO" id="GO:0031124">
    <property type="term" value="P:mRNA 3'-end processing"/>
    <property type="evidence" value="ECO:0007669"/>
    <property type="project" value="InterPro"/>
</dbReference>
<evidence type="ECO:0000313" key="2">
    <source>
        <dbReference type="EMBL" id="KAF9761327.1"/>
    </source>
</evidence>
<feature type="region of interest" description="Disordered" evidence="1">
    <location>
        <begin position="98"/>
        <end position="117"/>
    </location>
</feature>
<accession>A0A9P6GWK3</accession>
<dbReference type="OrthoDB" id="2129491at2759"/>
<sequence length="252" mass="29769">MDKFVELLRNLKKKDKITKNVLMIIADSQKQYKEEIAKTILSYYKDSINKESVRDFVGELCVKEEEYLDFFQRYSKVFEDAKEGELYRYLEESKKKVKNDSKEDTKEDSKRVKNEEATNASTTDVSISYNILYPPKQCKVCGLRYTEDNELYTIHMDDHFRKSRALEEKETISREFFSTYESWIKSVERIVLNLKVDKVEKIVHRGSSVFCSICSGKIETVWDDEEDEFILKDCVEIGEEDPKKFIHKSCVV</sequence>
<protein>
    <submittedName>
        <fullName evidence="2">Polyadenylation and cleavage factor like protein 4</fullName>
    </submittedName>
</protein>
<evidence type="ECO:0000313" key="3">
    <source>
        <dbReference type="Proteomes" id="UP000740883"/>
    </source>
</evidence>
<dbReference type="GO" id="GO:0006369">
    <property type="term" value="P:termination of RNA polymerase II transcription"/>
    <property type="evidence" value="ECO:0007669"/>
    <property type="project" value="InterPro"/>
</dbReference>
<name>A0A9P6GWK3_9MICR</name>
<gene>
    <name evidence="2" type="primary">PCFS4</name>
    <name evidence="2" type="ORF">NGRA_2721</name>
</gene>
<reference evidence="2 3" key="1">
    <citation type="journal article" date="2020" name="Genome Biol. Evol.">
        <title>Comparative genomics of strictly vertically transmitted, feminizing microsporidia endosymbionts of amphipod crustaceans.</title>
        <authorList>
            <person name="Cormier A."/>
            <person name="Chebbi M.A."/>
            <person name="Giraud I."/>
            <person name="Wattier R."/>
            <person name="Teixeira M."/>
            <person name="Gilbert C."/>
            <person name="Rigaud T."/>
            <person name="Cordaux R."/>
        </authorList>
    </citation>
    <scope>NUCLEOTIDE SEQUENCE [LARGE SCALE GENOMIC DNA]</scope>
    <source>
        <strain evidence="2 3">Ou3-Ou53</strain>
    </source>
</reference>
<dbReference type="Proteomes" id="UP000740883">
    <property type="component" value="Unassembled WGS sequence"/>
</dbReference>
<dbReference type="InterPro" id="IPR045154">
    <property type="entry name" value="PCF11-like"/>
</dbReference>
<dbReference type="GO" id="GO:0005849">
    <property type="term" value="C:mRNA cleavage factor complex"/>
    <property type="evidence" value="ECO:0007669"/>
    <property type="project" value="TreeGrafter"/>
</dbReference>
<dbReference type="GO" id="GO:0003729">
    <property type="term" value="F:mRNA binding"/>
    <property type="evidence" value="ECO:0007669"/>
    <property type="project" value="InterPro"/>
</dbReference>
<feature type="compositionally biased region" description="Basic and acidic residues" evidence="1">
    <location>
        <begin position="98"/>
        <end position="116"/>
    </location>
</feature>